<evidence type="ECO:0000313" key="2">
    <source>
        <dbReference type="Proteomes" id="UP000237105"/>
    </source>
</evidence>
<sequence>MSCAIKCLPAGLNKNSTTGITSLTDNPRKRTKRNELGNKMLASRAHQNLYCGDHVARQLPEKTYEEE</sequence>
<proteinExistence type="predicted"/>
<keyword evidence="2" id="KW-1185">Reference proteome</keyword>
<protein>
    <submittedName>
        <fullName evidence="1">Uncharacterized protein</fullName>
    </submittedName>
</protein>
<accession>A0A2P5BHR6</accession>
<name>A0A2P5BHR6_PARAD</name>
<evidence type="ECO:0000313" key="1">
    <source>
        <dbReference type="EMBL" id="PON48351.1"/>
    </source>
</evidence>
<gene>
    <name evidence="1" type="ORF">PanWU01x14_237460</name>
</gene>
<organism evidence="1 2">
    <name type="scientific">Parasponia andersonii</name>
    <name type="common">Sponia andersonii</name>
    <dbReference type="NCBI Taxonomy" id="3476"/>
    <lineage>
        <taxon>Eukaryota</taxon>
        <taxon>Viridiplantae</taxon>
        <taxon>Streptophyta</taxon>
        <taxon>Embryophyta</taxon>
        <taxon>Tracheophyta</taxon>
        <taxon>Spermatophyta</taxon>
        <taxon>Magnoliopsida</taxon>
        <taxon>eudicotyledons</taxon>
        <taxon>Gunneridae</taxon>
        <taxon>Pentapetalae</taxon>
        <taxon>rosids</taxon>
        <taxon>fabids</taxon>
        <taxon>Rosales</taxon>
        <taxon>Cannabaceae</taxon>
        <taxon>Parasponia</taxon>
    </lineage>
</organism>
<dbReference type="EMBL" id="JXTB01000278">
    <property type="protein sequence ID" value="PON48351.1"/>
    <property type="molecule type" value="Genomic_DNA"/>
</dbReference>
<dbReference type="Proteomes" id="UP000237105">
    <property type="component" value="Unassembled WGS sequence"/>
</dbReference>
<comment type="caution">
    <text evidence="1">The sequence shown here is derived from an EMBL/GenBank/DDBJ whole genome shotgun (WGS) entry which is preliminary data.</text>
</comment>
<dbReference type="AlphaFoldDB" id="A0A2P5BHR6"/>
<reference evidence="2" key="1">
    <citation type="submission" date="2016-06" db="EMBL/GenBank/DDBJ databases">
        <title>Parallel loss of symbiosis genes in relatives of nitrogen-fixing non-legume Parasponia.</title>
        <authorList>
            <person name="Van Velzen R."/>
            <person name="Holmer R."/>
            <person name="Bu F."/>
            <person name="Rutten L."/>
            <person name="Van Zeijl A."/>
            <person name="Liu W."/>
            <person name="Santuari L."/>
            <person name="Cao Q."/>
            <person name="Sharma T."/>
            <person name="Shen D."/>
            <person name="Roswanjaya Y."/>
            <person name="Wardhani T."/>
            <person name="Kalhor M.S."/>
            <person name="Jansen J."/>
            <person name="Van den Hoogen J."/>
            <person name="Gungor B."/>
            <person name="Hartog M."/>
            <person name="Hontelez J."/>
            <person name="Verver J."/>
            <person name="Yang W.-C."/>
            <person name="Schijlen E."/>
            <person name="Repin R."/>
            <person name="Schilthuizen M."/>
            <person name="Schranz E."/>
            <person name="Heidstra R."/>
            <person name="Miyata K."/>
            <person name="Fedorova E."/>
            <person name="Kohlen W."/>
            <person name="Bisseling T."/>
            <person name="Smit S."/>
            <person name="Geurts R."/>
        </authorList>
    </citation>
    <scope>NUCLEOTIDE SEQUENCE [LARGE SCALE GENOMIC DNA]</scope>
    <source>
        <strain evidence="2">cv. WU1-14</strain>
    </source>
</reference>